<dbReference type="AlphaFoldDB" id="A0A915IQ65"/>
<dbReference type="Proteomes" id="UP000887565">
    <property type="component" value="Unplaced"/>
</dbReference>
<keyword evidence="1" id="KW-1185">Reference proteome</keyword>
<evidence type="ECO:0000313" key="2">
    <source>
        <dbReference type="WBParaSite" id="nRc.2.0.1.t15559-RA"/>
    </source>
</evidence>
<name>A0A915IQ65_ROMCU</name>
<accession>A0A915IQ65</accession>
<dbReference type="WBParaSite" id="nRc.2.0.1.t15559-RA">
    <property type="protein sequence ID" value="nRc.2.0.1.t15559-RA"/>
    <property type="gene ID" value="nRc.2.0.1.g15559"/>
</dbReference>
<reference evidence="2" key="1">
    <citation type="submission" date="2022-11" db="UniProtKB">
        <authorList>
            <consortium name="WormBaseParasite"/>
        </authorList>
    </citation>
    <scope>IDENTIFICATION</scope>
</reference>
<evidence type="ECO:0000313" key="1">
    <source>
        <dbReference type="Proteomes" id="UP000887565"/>
    </source>
</evidence>
<protein>
    <submittedName>
        <fullName evidence="2">Uncharacterized protein</fullName>
    </submittedName>
</protein>
<organism evidence="1 2">
    <name type="scientific">Romanomermis culicivorax</name>
    <name type="common">Nematode worm</name>
    <dbReference type="NCBI Taxonomy" id="13658"/>
    <lineage>
        <taxon>Eukaryota</taxon>
        <taxon>Metazoa</taxon>
        <taxon>Ecdysozoa</taxon>
        <taxon>Nematoda</taxon>
        <taxon>Enoplea</taxon>
        <taxon>Dorylaimia</taxon>
        <taxon>Mermithida</taxon>
        <taxon>Mermithoidea</taxon>
        <taxon>Mermithidae</taxon>
        <taxon>Romanomermis</taxon>
    </lineage>
</organism>
<sequence>MIQSKNRHGRKIETVGEAIWSEKRLTIRLSAFVLNSKIKSVS</sequence>
<proteinExistence type="predicted"/>